<comment type="caution">
    <text evidence="2">The sequence shown here is derived from an EMBL/GenBank/DDBJ whole genome shotgun (WGS) entry which is preliminary data.</text>
</comment>
<organism evidence="2 3">
    <name type="scientific">Agromyces salentinus</name>
    <dbReference type="NCBI Taxonomy" id="269421"/>
    <lineage>
        <taxon>Bacteria</taxon>
        <taxon>Bacillati</taxon>
        <taxon>Actinomycetota</taxon>
        <taxon>Actinomycetes</taxon>
        <taxon>Micrococcales</taxon>
        <taxon>Microbacteriaceae</taxon>
        <taxon>Agromyces</taxon>
    </lineage>
</organism>
<evidence type="ECO:0000313" key="2">
    <source>
        <dbReference type="EMBL" id="GAA1831416.1"/>
    </source>
</evidence>
<accession>A0ABN2MM47</accession>
<sequence length="107" mass="11550">MIGRVPHLSSEGTRWACRDRLESQMPRSSTPTAPHREFFQAIGLQETVELACTCSRGVDHWYSRPGGPIAPTGERPTRERSGAGPRTDTGAVSAPPRRSPAPAARAS</sequence>
<name>A0ABN2MM47_9MICO</name>
<proteinExistence type="predicted"/>
<dbReference type="EMBL" id="BAAANK010000003">
    <property type="protein sequence ID" value="GAA1831416.1"/>
    <property type="molecule type" value="Genomic_DNA"/>
</dbReference>
<evidence type="ECO:0000256" key="1">
    <source>
        <dbReference type="SAM" id="MobiDB-lite"/>
    </source>
</evidence>
<dbReference type="Proteomes" id="UP001501746">
    <property type="component" value="Unassembled WGS sequence"/>
</dbReference>
<reference evidence="2 3" key="1">
    <citation type="journal article" date="2019" name="Int. J. Syst. Evol. Microbiol.">
        <title>The Global Catalogue of Microorganisms (GCM) 10K type strain sequencing project: providing services to taxonomists for standard genome sequencing and annotation.</title>
        <authorList>
            <consortium name="The Broad Institute Genomics Platform"/>
            <consortium name="The Broad Institute Genome Sequencing Center for Infectious Disease"/>
            <person name="Wu L."/>
            <person name="Ma J."/>
        </authorList>
    </citation>
    <scope>NUCLEOTIDE SEQUENCE [LARGE SCALE GENOMIC DNA]</scope>
    <source>
        <strain evidence="2 3">JCM 14323</strain>
    </source>
</reference>
<feature type="compositionally biased region" description="Low complexity" evidence="1">
    <location>
        <begin position="93"/>
        <end position="107"/>
    </location>
</feature>
<evidence type="ECO:0000313" key="3">
    <source>
        <dbReference type="Proteomes" id="UP001501746"/>
    </source>
</evidence>
<gene>
    <name evidence="2" type="ORF">GCM10009750_14270</name>
</gene>
<feature type="region of interest" description="Disordered" evidence="1">
    <location>
        <begin position="61"/>
        <end position="107"/>
    </location>
</feature>
<keyword evidence="3" id="KW-1185">Reference proteome</keyword>
<protein>
    <submittedName>
        <fullName evidence="2">Uncharacterized protein</fullName>
    </submittedName>
</protein>